<reference evidence="1 2" key="1">
    <citation type="submission" date="2017-03" db="EMBL/GenBank/DDBJ databases">
        <title>An alternative strategy for trypanosome survival in the mammalian bloodstream revealed through genome and transcriptome analysis of the ubiquitous bovine parasite Trypanosoma (Megatrypanum) theileri.</title>
        <authorList>
            <person name="Kelly S."/>
            <person name="Ivens A."/>
            <person name="Mott A."/>
            <person name="O'Neill E."/>
            <person name="Emms D."/>
            <person name="Macleod O."/>
            <person name="Voorheis P."/>
            <person name="Matthews J."/>
            <person name="Matthews K."/>
            <person name="Carrington M."/>
        </authorList>
    </citation>
    <scope>NUCLEOTIDE SEQUENCE [LARGE SCALE GENOMIC DNA]</scope>
    <source>
        <strain evidence="1">Edinburgh</strain>
    </source>
</reference>
<protein>
    <submittedName>
        <fullName evidence="1">Uncharacterized protein</fullName>
    </submittedName>
</protein>
<name>A0A1X0P043_9TRYP</name>
<dbReference type="OrthoDB" id="268682at2759"/>
<keyword evidence="2" id="KW-1185">Reference proteome</keyword>
<accession>A0A1X0P043</accession>
<comment type="caution">
    <text evidence="1">The sequence shown here is derived from an EMBL/GenBank/DDBJ whole genome shotgun (WGS) entry which is preliminary data.</text>
</comment>
<dbReference type="AlphaFoldDB" id="A0A1X0P043"/>
<gene>
    <name evidence="1" type="ORF">TM35_000091530</name>
</gene>
<dbReference type="GeneID" id="39984172"/>
<dbReference type="VEuPathDB" id="TriTrypDB:TM35_000091530"/>
<evidence type="ECO:0000313" key="1">
    <source>
        <dbReference type="EMBL" id="ORC90103.1"/>
    </source>
</evidence>
<evidence type="ECO:0000313" key="2">
    <source>
        <dbReference type="Proteomes" id="UP000192257"/>
    </source>
</evidence>
<dbReference type="EMBL" id="NBCO01000009">
    <property type="protein sequence ID" value="ORC90103.1"/>
    <property type="molecule type" value="Genomic_DNA"/>
</dbReference>
<dbReference type="Proteomes" id="UP000192257">
    <property type="component" value="Unassembled WGS sequence"/>
</dbReference>
<dbReference type="RefSeq" id="XP_028884169.1">
    <property type="nucleotide sequence ID" value="XM_029024392.1"/>
</dbReference>
<organism evidence="1 2">
    <name type="scientific">Trypanosoma theileri</name>
    <dbReference type="NCBI Taxonomy" id="67003"/>
    <lineage>
        <taxon>Eukaryota</taxon>
        <taxon>Discoba</taxon>
        <taxon>Euglenozoa</taxon>
        <taxon>Kinetoplastea</taxon>
        <taxon>Metakinetoplastina</taxon>
        <taxon>Trypanosomatida</taxon>
        <taxon>Trypanosomatidae</taxon>
        <taxon>Trypanosoma</taxon>
    </lineage>
</organism>
<proteinExistence type="predicted"/>
<sequence>MFSRTFQSAILNAEGYNLPKEDGQKEPHKMTYWYSYIDPAHSKKERPVVDVSAPYNPLDETHQVRKLGVQKLALGFISMNGLIGTREEVPYTDSLHTYECVKYWMIGLNVWYLNWFLARAANSYGPLGNPRTKFAWSIVLAMGVLRVNLAGLVGIGGYFYSYEWLYTHGPWPFRIRDPSPNGWKRAWDEGQSCMLPRAVASIFPPLGYAIFMGRWKKTSFWFVTTLVAGLQYEYTRKCILSGNRLFYSYEANRELNRQANWGSLSPVLAHRVDPDTNRNASVAQFRYFRLTSGTMQDTIWENATHENHPFCRAGMRLPNPYFNWQKAPQAYNDKPFTRKNDLWSMPQVLNAQMRSSTMDRVPANTIG</sequence>